<dbReference type="InterPro" id="IPR001647">
    <property type="entry name" value="HTH_TetR"/>
</dbReference>
<evidence type="ECO:0000259" key="3">
    <source>
        <dbReference type="PROSITE" id="PS50977"/>
    </source>
</evidence>
<dbReference type="PROSITE" id="PS50977">
    <property type="entry name" value="HTH_TETR_2"/>
    <property type="match status" value="1"/>
</dbReference>
<dbReference type="GO" id="GO:0003677">
    <property type="term" value="F:DNA binding"/>
    <property type="evidence" value="ECO:0007669"/>
    <property type="project" value="UniProtKB-UniRule"/>
</dbReference>
<organism evidence="4 5">
    <name type="scientific">Hyphomicrobium nitrativorans NL23</name>
    <dbReference type="NCBI Taxonomy" id="1029756"/>
    <lineage>
        <taxon>Bacteria</taxon>
        <taxon>Pseudomonadati</taxon>
        <taxon>Pseudomonadota</taxon>
        <taxon>Alphaproteobacteria</taxon>
        <taxon>Hyphomicrobiales</taxon>
        <taxon>Hyphomicrobiaceae</taxon>
        <taxon>Hyphomicrobium</taxon>
    </lineage>
</organism>
<dbReference type="EMBL" id="CP006912">
    <property type="protein sequence ID" value="AHB50033.1"/>
    <property type="molecule type" value="Genomic_DNA"/>
</dbReference>
<dbReference type="KEGG" id="hni:W911_06220"/>
<proteinExistence type="predicted"/>
<name>V5SHL4_9HYPH</name>
<dbReference type="PANTHER" id="PTHR43479">
    <property type="entry name" value="ACREF/ENVCD OPERON REPRESSOR-RELATED"/>
    <property type="match status" value="1"/>
</dbReference>
<dbReference type="PANTHER" id="PTHR43479:SF11">
    <property type="entry name" value="ACREF_ENVCD OPERON REPRESSOR-RELATED"/>
    <property type="match status" value="1"/>
</dbReference>
<feature type="DNA-binding region" description="H-T-H motif" evidence="2">
    <location>
        <begin position="2"/>
        <end position="21"/>
    </location>
</feature>
<dbReference type="SUPFAM" id="SSF48498">
    <property type="entry name" value="Tetracyclin repressor-like, C-terminal domain"/>
    <property type="match status" value="1"/>
</dbReference>
<dbReference type="Pfam" id="PF00440">
    <property type="entry name" value="TetR_N"/>
    <property type="match status" value="1"/>
</dbReference>
<evidence type="ECO:0000313" key="5">
    <source>
        <dbReference type="Proteomes" id="UP000018542"/>
    </source>
</evidence>
<dbReference type="PATRIC" id="fig|1029756.8.peg.1300"/>
<dbReference type="OrthoDB" id="2356263at2"/>
<dbReference type="HOGENOM" id="CLU_069356_12_2_5"/>
<feature type="domain" description="HTH tetR-type" evidence="3">
    <location>
        <begin position="1"/>
        <end position="39"/>
    </location>
</feature>
<evidence type="ECO:0000313" key="4">
    <source>
        <dbReference type="EMBL" id="AHB50033.1"/>
    </source>
</evidence>
<dbReference type="InterPro" id="IPR036271">
    <property type="entry name" value="Tet_transcr_reg_TetR-rel_C_sf"/>
</dbReference>
<keyword evidence="1 2" id="KW-0238">DNA-binding</keyword>
<dbReference type="Gene3D" id="1.10.10.60">
    <property type="entry name" value="Homeodomain-like"/>
    <property type="match status" value="1"/>
</dbReference>
<dbReference type="InterPro" id="IPR009057">
    <property type="entry name" value="Homeodomain-like_sf"/>
</dbReference>
<evidence type="ECO:0000256" key="2">
    <source>
        <dbReference type="PROSITE-ProRule" id="PRU00335"/>
    </source>
</evidence>
<keyword evidence="5" id="KW-1185">Reference proteome</keyword>
<evidence type="ECO:0000256" key="1">
    <source>
        <dbReference type="ARBA" id="ARBA00023125"/>
    </source>
</evidence>
<reference evidence="4 5" key="1">
    <citation type="journal article" date="2014" name="Genome Announc.">
        <title>Complete Genome Sequence of Hyphomicrobium nitrativorans Strain NL23, a Denitrifying Bacterium Isolated from Biofilm of a Methanol-Fed Denitrification System Treating Seawater at the Montreal Biodome.</title>
        <authorList>
            <person name="Martineau C."/>
            <person name="Villeneuve C."/>
            <person name="Mauffrey F."/>
            <person name="Villemur R."/>
        </authorList>
    </citation>
    <scope>NUCLEOTIDE SEQUENCE [LARGE SCALE GENOMIC DNA]</scope>
    <source>
        <strain evidence="4">NL23</strain>
    </source>
</reference>
<sequence length="188" mass="21563">MTIKDIGHAANVNSAMIYYHYKDKLALFNAAINSTINEAFRHFAEHCDNEKHDNAVSAINEWFNVHVTLHKRLRNVIKISLDCSGPEFAEARGSIKRFYNHENEILRKFIRDGIRTGIFRDVEPATTATMISAFLDGVLARSLILKDFDMLKTVEEFKRTLWQHLGYEAAHRKSARVARSDLANRKSA</sequence>
<dbReference type="Gene3D" id="1.10.357.10">
    <property type="entry name" value="Tetracycline Repressor, domain 2"/>
    <property type="match status" value="1"/>
</dbReference>
<dbReference type="SUPFAM" id="SSF46689">
    <property type="entry name" value="Homeodomain-like"/>
    <property type="match status" value="1"/>
</dbReference>
<dbReference type="STRING" id="1029756.W911_06220"/>
<dbReference type="InterPro" id="IPR050624">
    <property type="entry name" value="HTH-type_Tx_Regulator"/>
</dbReference>
<accession>V5SHL4</accession>
<dbReference type="AlphaFoldDB" id="V5SHL4"/>
<protein>
    <recommendedName>
        <fullName evidence="3">HTH tetR-type domain-containing protein</fullName>
    </recommendedName>
</protein>
<gene>
    <name evidence="4" type="ORF">W911_06220</name>
</gene>
<dbReference type="Proteomes" id="UP000018542">
    <property type="component" value="Chromosome"/>
</dbReference>